<dbReference type="PANTHER" id="PTHR34220:SF7">
    <property type="entry name" value="SENSOR HISTIDINE KINASE YPDA"/>
    <property type="match status" value="1"/>
</dbReference>
<evidence type="ECO:0000256" key="4">
    <source>
        <dbReference type="ARBA" id="ARBA00022679"/>
    </source>
</evidence>
<dbReference type="InterPro" id="IPR050640">
    <property type="entry name" value="Bact_2-comp_sensor_kinase"/>
</dbReference>
<keyword evidence="5 6" id="KW-0472">Membrane</keyword>
<feature type="transmembrane region" description="Helical" evidence="6">
    <location>
        <begin position="309"/>
        <end position="330"/>
    </location>
</feature>
<protein>
    <submittedName>
        <fullName evidence="8">Sensor histidine kinase</fullName>
    </submittedName>
</protein>
<dbReference type="RefSeq" id="WP_136371242.1">
    <property type="nucleotide sequence ID" value="NZ_SSOB01000023.1"/>
</dbReference>
<dbReference type="SUPFAM" id="SSF158472">
    <property type="entry name" value="HAMP domain-like"/>
    <property type="match status" value="1"/>
</dbReference>
<sequence length="609" mass="67909">MRNKFVSISVKNMLLLTALNLVLVVGSGSALYSVFNRIFYHQVMSDMEQIMIQNATNLDQILDSISKATLLLYTDKTIVDNIAASDISDPVANYNKKDIVLGQLAKYIYVPLHDKLTSYQITFFVADSQPLAHTLSPSDASFAGLYTDKEVSSESWYQQTWSQDGILCWFQDPEQPNHFFVSRLIKYLLDDPKNDQNTQKINLGVLVLKFDMNQLMAKLEPSKMTESSEFLVLDNNFQTLYGENDALRQAVVSLAEARGNHSESFQSGSIAIDNASYSIHARKLTNGWMLIGATPDSEISSRLSIVKSVIVRTALIAIAAGILLSLFLSFRISQPIRRLALTMRKVHNQDNIAQMIVPKTGNDEVGILYSSFHLMMHRIDHLLEESYKMAINEKEAEFKALQAQINPHFLYNTLDSINWMAMKLDAKQITNVVSSLSNLLRYAISNSDQLVPITEEIEQVRQYIVIQSICYSQPFSVFYDIDSTLDGHKMPRLILQPLVENAILHGAGKVGGDGRLGIMLYAEGDTLRLAVSSGGDGQLAGQLNDYLQGSLLFRSKPDGNGIRNVNQRIKLKFGDMYGLSYESDAEGSIKAIVSMPLKSVNQASLSPIA</sequence>
<dbReference type="SMART" id="SM00304">
    <property type="entry name" value="HAMP"/>
    <property type="match status" value="1"/>
</dbReference>
<evidence type="ECO:0000256" key="1">
    <source>
        <dbReference type="ARBA" id="ARBA00004651"/>
    </source>
</evidence>
<evidence type="ECO:0000259" key="7">
    <source>
        <dbReference type="PROSITE" id="PS50885"/>
    </source>
</evidence>
<keyword evidence="2" id="KW-1003">Cell membrane</keyword>
<keyword evidence="8" id="KW-0418">Kinase</keyword>
<dbReference type="PANTHER" id="PTHR34220">
    <property type="entry name" value="SENSOR HISTIDINE KINASE YPDA"/>
    <property type="match status" value="1"/>
</dbReference>
<comment type="caution">
    <text evidence="8">The sequence shown here is derived from an EMBL/GenBank/DDBJ whole genome shotgun (WGS) entry which is preliminary data.</text>
</comment>
<feature type="domain" description="HAMP" evidence="7">
    <location>
        <begin position="330"/>
        <end position="384"/>
    </location>
</feature>
<dbReference type="GO" id="GO:0000155">
    <property type="term" value="F:phosphorelay sensor kinase activity"/>
    <property type="evidence" value="ECO:0007669"/>
    <property type="project" value="InterPro"/>
</dbReference>
<dbReference type="OrthoDB" id="9776552at2"/>
<evidence type="ECO:0000256" key="2">
    <source>
        <dbReference type="ARBA" id="ARBA00022475"/>
    </source>
</evidence>
<dbReference type="Proteomes" id="UP000310636">
    <property type="component" value="Unassembled WGS sequence"/>
</dbReference>
<organism evidence="8 9">
    <name type="scientific">Cohnella fermenti</name>
    <dbReference type="NCBI Taxonomy" id="2565925"/>
    <lineage>
        <taxon>Bacteria</taxon>
        <taxon>Bacillati</taxon>
        <taxon>Bacillota</taxon>
        <taxon>Bacilli</taxon>
        <taxon>Bacillales</taxon>
        <taxon>Paenibacillaceae</taxon>
        <taxon>Cohnella</taxon>
    </lineage>
</organism>
<keyword evidence="4" id="KW-0808">Transferase</keyword>
<dbReference type="Pfam" id="PF00672">
    <property type="entry name" value="HAMP"/>
    <property type="match status" value="1"/>
</dbReference>
<dbReference type="CDD" id="cd06225">
    <property type="entry name" value="HAMP"/>
    <property type="match status" value="1"/>
</dbReference>
<dbReference type="GO" id="GO:0005886">
    <property type="term" value="C:plasma membrane"/>
    <property type="evidence" value="ECO:0007669"/>
    <property type="project" value="UniProtKB-SubCell"/>
</dbReference>
<dbReference type="PROSITE" id="PS50885">
    <property type="entry name" value="HAMP"/>
    <property type="match status" value="1"/>
</dbReference>
<gene>
    <name evidence="8" type="ORF">E6C55_18205</name>
</gene>
<keyword evidence="6" id="KW-0812">Transmembrane</keyword>
<dbReference type="Pfam" id="PF06580">
    <property type="entry name" value="His_kinase"/>
    <property type="match status" value="1"/>
</dbReference>
<dbReference type="Gene3D" id="3.30.565.10">
    <property type="entry name" value="Histidine kinase-like ATPase, C-terminal domain"/>
    <property type="match status" value="1"/>
</dbReference>
<keyword evidence="9" id="KW-1185">Reference proteome</keyword>
<dbReference type="EMBL" id="SSOB01000023">
    <property type="protein sequence ID" value="THF76704.1"/>
    <property type="molecule type" value="Genomic_DNA"/>
</dbReference>
<evidence type="ECO:0000256" key="3">
    <source>
        <dbReference type="ARBA" id="ARBA00022553"/>
    </source>
</evidence>
<dbReference type="Gene3D" id="6.10.340.10">
    <property type="match status" value="1"/>
</dbReference>
<evidence type="ECO:0000313" key="9">
    <source>
        <dbReference type="Proteomes" id="UP000310636"/>
    </source>
</evidence>
<keyword evidence="6" id="KW-1133">Transmembrane helix</keyword>
<dbReference type="SUPFAM" id="SSF55874">
    <property type="entry name" value="ATPase domain of HSP90 chaperone/DNA topoisomerase II/histidine kinase"/>
    <property type="match status" value="1"/>
</dbReference>
<reference evidence="8 9" key="1">
    <citation type="submission" date="2019-04" db="EMBL/GenBank/DDBJ databases">
        <title>Cohnella sp. nov. isolated from preserved vegetables.</title>
        <authorList>
            <person name="Lin S.-Y."/>
            <person name="Hung M.-H."/>
            <person name="Young C.-C."/>
        </authorList>
    </citation>
    <scope>NUCLEOTIDE SEQUENCE [LARGE SCALE GENOMIC DNA]</scope>
    <source>
        <strain evidence="8 9">CC-MHH1044</strain>
    </source>
</reference>
<dbReference type="AlphaFoldDB" id="A0A4S4BUT8"/>
<evidence type="ECO:0000313" key="8">
    <source>
        <dbReference type="EMBL" id="THF76704.1"/>
    </source>
</evidence>
<dbReference type="InterPro" id="IPR036890">
    <property type="entry name" value="HATPase_C_sf"/>
</dbReference>
<name>A0A4S4BUT8_9BACL</name>
<evidence type="ECO:0000256" key="6">
    <source>
        <dbReference type="SAM" id="Phobius"/>
    </source>
</evidence>
<comment type="subcellular location">
    <subcellularLocation>
        <location evidence="1">Cell membrane</location>
        <topology evidence="1">Multi-pass membrane protein</topology>
    </subcellularLocation>
</comment>
<proteinExistence type="predicted"/>
<dbReference type="InterPro" id="IPR010559">
    <property type="entry name" value="Sig_transdc_His_kin_internal"/>
</dbReference>
<accession>A0A4S4BUT8</accession>
<evidence type="ECO:0000256" key="5">
    <source>
        <dbReference type="ARBA" id="ARBA00023136"/>
    </source>
</evidence>
<dbReference type="InterPro" id="IPR003660">
    <property type="entry name" value="HAMP_dom"/>
</dbReference>
<keyword evidence="3" id="KW-0597">Phosphoprotein</keyword>